<reference evidence="1 2" key="1">
    <citation type="submission" date="2020-02" db="EMBL/GenBank/DDBJ databases">
        <authorList>
            <person name="Ma Q."/>
            <person name="Huang Y."/>
            <person name="Song X."/>
            <person name="Pei D."/>
        </authorList>
    </citation>
    <scope>NUCLEOTIDE SEQUENCE [LARGE SCALE GENOMIC DNA]</scope>
    <source>
        <strain evidence="1">Sxm20200214</strain>
        <tissue evidence="1">Leaf</tissue>
    </source>
</reference>
<dbReference type="AlphaFoldDB" id="A0A8X7RJQ8"/>
<dbReference type="OrthoDB" id="1102677at2759"/>
<dbReference type="EMBL" id="JAAMPC010000010">
    <property type="protein sequence ID" value="KAG2288243.1"/>
    <property type="molecule type" value="Genomic_DNA"/>
</dbReference>
<organism evidence="1 2">
    <name type="scientific">Brassica carinata</name>
    <name type="common">Ethiopian mustard</name>
    <name type="synonym">Abyssinian cabbage</name>
    <dbReference type="NCBI Taxonomy" id="52824"/>
    <lineage>
        <taxon>Eukaryota</taxon>
        <taxon>Viridiplantae</taxon>
        <taxon>Streptophyta</taxon>
        <taxon>Embryophyta</taxon>
        <taxon>Tracheophyta</taxon>
        <taxon>Spermatophyta</taxon>
        <taxon>Magnoliopsida</taxon>
        <taxon>eudicotyledons</taxon>
        <taxon>Gunneridae</taxon>
        <taxon>Pentapetalae</taxon>
        <taxon>rosids</taxon>
        <taxon>malvids</taxon>
        <taxon>Brassicales</taxon>
        <taxon>Brassicaceae</taxon>
        <taxon>Brassiceae</taxon>
        <taxon>Brassica</taxon>
    </lineage>
</organism>
<keyword evidence="2" id="KW-1185">Reference proteome</keyword>
<evidence type="ECO:0000313" key="1">
    <source>
        <dbReference type="EMBL" id="KAG2288243.1"/>
    </source>
</evidence>
<dbReference type="Proteomes" id="UP000886595">
    <property type="component" value="Unassembled WGS sequence"/>
</dbReference>
<accession>A0A8X7RJQ8</accession>
<comment type="caution">
    <text evidence="1">The sequence shown here is derived from an EMBL/GenBank/DDBJ whole genome shotgun (WGS) entry which is preliminary data.</text>
</comment>
<evidence type="ECO:0000313" key="2">
    <source>
        <dbReference type="Proteomes" id="UP000886595"/>
    </source>
</evidence>
<name>A0A8X7RJQ8_BRACI</name>
<proteinExistence type="predicted"/>
<gene>
    <name evidence="1" type="ORF">Bca52824_047847</name>
</gene>
<protein>
    <submittedName>
        <fullName evidence="1">Uncharacterized protein</fullName>
    </submittedName>
</protein>
<sequence>MDIDVESELISLISQLINAADDDSTDSGTDSDSELEEYRNVKFIRIITPLIQIISVVRSIDFDALPKKPESKLMSLVAQAVSLFKHDSLPEPLSKLISLISRKISMSDSDLFFPIVLRRTLGLDPAPKLVSLVRESI</sequence>